<dbReference type="KEGG" id="acaf:CA12_06130"/>
<feature type="region of interest" description="Disordered" evidence="1">
    <location>
        <begin position="1"/>
        <end position="32"/>
    </location>
</feature>
<evidence type="ECO:0008006" key="4">
    <source>
        <dbReference type="Google" id="ProtNLM"/>
    </source>
</evidence>
<dbReference type="AlphaFoldDB" id="A0A517P575"/>
<accession>A0A517P575</accession>
<organism evidence="2 3">
    <name type="scientific">Alienimonas californiensis</name>
    <dbReference type="NCBI Taxonomy" id="2527989"/>
    <lineage>
        <taxon>Bacteria</taxon>
        <taxon>Pseudomonadati</taxon>
        <taxon>Planctomycetota</taxon>
        <taxon>Planctomycetia</taxon>
        <taxon>Planctomycetales</taxon>
        <taxon>Planctomycetaceae</taxon>
        <taxon>Alienimonas</taxon>
    </lineage>
</organism>
<reference evidence="2 3" key="1">
    <citation type="submission" date="2019-02" db="EMBL/GenBank/DDBJ databases">
        <title>Deep-cultivation of Planctomycetes and their phenomic and genomic characterization uncovers novel biology.</title>
        <authorList>
            <person name="Wiegand S."/>
            <person name="Jogler M."/>
            <person name="Boedeker C."/>
            <person name="Pinto D."/>
            <person name="Vollmers J."/>
            <person name="Rivas-Marin E."/>
            <person name="Kohn T."/>
            <person name="Peeters S.H."/>
            <person name="Heuer A."/>
            <person name="Rast P."/>
            <person name="Oberbeckmann S."/>
            <person name="Bunk B."/>
            <person name="Jeske O."/>
            <person name="Meyerdierks A."/>
            <person name="Storesund J.E."/>
            <person name="Kallscheuer N."/>
            <person name="Luecker S."/>
            <person name="Lage O.M."/>
            <person name="Pohl T."/>
            <person name="Merkel B.J."/>
            <person name="Hornburger P."/>
            <person name="Mueller R.-W."/>
            <person name="Bruemmer F."/>
            <person name="Labrenz M."/>
            <person name="Spormann A.M."/>
            <person name="Op den Camp H."/>
            <person name="Overmann J."/>
            <person name="Amann R."/>
            <person name="Jetten M.S.M."/>
            <person name="Mascher T."/>
            <person name="Medema M.H."/>
            <person name="Devos D.P."/>
            <person name="Kaster A.-K."/>
            <person name="Ovreas L."/>
            <person name="Rohde M."/>
            <person name="Galperin M.Y."/>
            <person name="Jogler C."/>
        </authorList>
    </citation>
    <scope>NUCLEOTIDE SEQUENCE [LARGE SCALE GENOMIC DNA]</scope>
    <source>
        <strain evidence="2 3">CA12</strain>
    </source>
</reference>
<evidence type="ECO:0000313" key="2">
    <source>
        <dbReference type="EMBL" id="QDT14538.1"/>
    </source>
</evidence>
<dbReference type="InterPro" id="IPR011989">
    <property type="entry name" value="ARM-like"/>
</dbReference>
<dbReference type="Gene3D" id="1.25.10.10">
    <property type="entry name" value="Leucine-rich Repeat Variant"/>
    <property type="match status" value="1"/>
</dbReference>
<evidence type="ECO:0000313" key="3">
    <source>
        <dbReference type="Proteomes" id="UP000318741"/>
    </source>
</evidence>
<dbReference type="SUPFAM" id="SSF48371">
    <property type="entry name" value="ARM repeat"/>
    <property type="match status" value="1"/>
</dbReference>
<dbReference type="EMBL" id="CP036265">
    <property type="protein sequence ID" value="QDT14538.1"/>
    <property type="molecule type" value="Genomic_DNA"/>
</dbReference>
<protein>
    <recommendedName>
        <fullName evidence="4">HEAT repeat protein</fullName>
    </recommendedName>
</protein>
<dbReference type="InterPro" id="IPR016024">
    <property type="entry name" value="ARM-type_fold"/>
</dbReference>
<name>A0A517P575_9PLAN</name>
<evidence type="ECO:0000256" key="1">
    <source>
        <dbReference type="SAM" id="MobiDB-lite"/>
    </source>
</evidence>
<dbReference type="Proteomes" id="UP000318741">
    <property type="component" value="Chromosome"/>
</dbReference>
<proteinExistence type="predicted"/>
<gene>
    <name evidence="2" type="ORF">CA12_06130</name>
</gene>
<sequence>MPAPFPVCSRPAVPDSTSAPGPDATPEELADALRDDDAAPEAARRLGELGAGARSVVPALAAALHSARPKPVRLAAARALEALRDEAEAAYVALERASASDDDEVAGAARSALNSIGGGEYT</sequence>
<keyword evidence="3" id="KW-1185">Reference proteome</keyword>